<sequence length="574" mass="66934">MRRSAIFFVVGLLASITLTSAEIYLKETFSDNDWEKRWIHSKHKEDLGTFKVTAGDFYAHEIESRGLQTAQDAKFYAISTKFDKIIDNSDKDLVVQFSVKHEQNIDCGGGYVKLLPPEFDMLSFKGESLYNVMFGPDICGMNRKVHLIFHYKGENKQIKKTLKAPSDQLTHLYTLILKPDHTYKVLIDNEEEASGTLEEDFDLLPPKEIKDADAKKPDDWDDVAEIPDPDDHKPADWVDHPSTIPDPDAKKPDDWDDEMDGDWEPPHISNPDYKGEWQPKKIPNPKYKGEWKAPMIPNPDYVPEPQLHAYNSAFIGFDLWQVRSGTIFDNILITDDVETAEAFANETFVKFRDAEKEAKRKLDELEKKEEGTDATEKKDDDDIIDLDVKLGDDGEVKVTKPDEETGEKAKYEEEKRKVKEEEKKGKIKEEEDKGKVKEEEKKEKVKEEEDKGKVKEEEKKEKVKEEEKKEKVEEEKKEKVKEEKEESVKEEKKEKVKEEKKEKVKEEEKKEKVKEEKEQKDEVKVEKEIKGETKVKKDEKDEMDKLLDDFEEELGLPPKPPKKEEHKLPKRDEF</sequence>
<dbReference type="EMBL" id="CAJVPW010009495">
    <property type="protein sequence ID" value="CAG8605900.1"/>
    <property type="molecule type" value="Genomic_DNA"/>
</dbReference>
<evidence type="ECO:0000313" key="2">
    <source>
        <dbReference type="Proteomes" id="UP000789366"/>
    </source>
</evidence>
<proteinExistence type="predicted"/>
<keyword evidence="2" id="KW-1185">Reference proteome</keyword>
<evidence type="ECO:0000313" key="1">
    <source>
        <dbReference type="EMBL" id="CAG8605900.1"/>
    </source>
</evidence>
<name>A0ACA9MRM4_9GLOM</name>
<protein>
    <submittedName>
        <fullName evidence="1">9687_t:CDS:1</fullName>
    </submittedName>
</protein>
<reference evidence="1" key="1">
    <citation type="submission" date="2021-06" db="EMBL/GenBank/DDBJ databases">
        <authorList>
            <person name="Kallberg Y."/>
            <person name="Tangrot J."/>
            <person name="Rosling A."/>
        </authorList>
    </citation>
    <scope>NUCLEOTIDE SEQUENCE</scope>
    <source>
        <strain evidence="1">28 12/20/2015</strain>
    </source>
</reference>
<comment type="caution">
    <text evidence="1">The sequence shown here is derived from an EMBL/GenBank/DDBJ whole genome shotgun (WGS) entry which is preliminary data.</text>
</comment>
<gene>
    <name evidence="1" type="ORF">SPELUC_LOCUS7310</name>
</gene>
<dbReference type="Proteomes" id="UP000789366">
    <property type="component" value="Unassembled WGS sequence"/>
</dbReference>
<accession>A0ACA9MRM4</accession>
<organism evidence="1 2">
    <name type="scientific">Cetraspora pellucida</name>
    <dbReference type="NCBI Taxonomy" id="1433469"/>
    <lineage>
        <taxon>Eukaryota</taxon>
        <taxon>Fungi</taxon>
        <taxon>Fungi incertae sedis</taxon>
        <taxon>Mucoromycota</taxon>
        <taxon>Glomeromycotina</taxon>
        <taxon>Glomeromycetes</taxon>
        <taxon>Diversisporales</taxon>
        <taxon>Gigasporaceae</taxon>
        <taxon>Cetraspora</taxon>
    </lineage>
</organism>